<reference evidence="2 3" key="1">
    <citation type="submission" date="2017-12" db="EMBL/GenBank/DDBJ databases">
        <title>Sequencing the genomes of 1000 Actinobacteria strains.</title>
        <authorList>
            <person name="Klenk H.-P."/>
        </authorList>
    </citation>
    <scope>NUCLEOTIDE SEQUENCE [LARGE SCALE GENOMIC DNA]</scope>
    <source>
        <strain evidence="2 3">DSM 45165</strain>
    </source>
</reference>
<dbReference type="OrthoDB" id="3634451at2"/>
<protein>
    <submittedName>
        <fullName evidence="2">Uncharacterized protein</fullName>
    </submittedName>
</protein>
<sequence>MRTERRLAGGFGFPLGCVAVVAAAIGADLAGGTAHPSYAVAAVALVIGAVAVVTTPLAATGVTAVGWAVLSGFAYGRSGALVFTAVTAWVAVILAGAAVFGLVLGAGWRMVQRVRPVDAEAVVPMQRKAGEPSHRRVASL</sequence>
<keyword evidence="1" id="KW-1133">Transmembrane helix</keyword>
<keyword evidence="1" id="KW-0472">Membrane</keyword>
<keyword evidence="3" id="KW-1185">Reference proteome</keyword>
<dbReference type="Proteomes" id="UP000233750">
    <property type="component" value="Unassembled WGS sequence"/>
</dbReference>
<evidence type="ECO:0000313" key="2">
    <source>
        <dbReference type="EMBL" id="PKV99394.1"/>
    </source>
</evidence>
<organism evidence="2 3">
    <name type="scientific">Amycolatopsis echigonensis</name>
    <dbReference type="NCBI Taxonomy" id="2576905"/>
    <lineage>
        <taxon>Bacteria</taxon>
        <taxon>Bacillati</taxon>
        <taxon>Actinomycetota</taxon>
        <taxon>Actinomycetes</taxon>
        <taxon>Pseudonocardiales</taxon>
        <taxon>Pseudonocardiaceae</taxon>
        <taxon>Amycolatopsis</taxon>
    </lineage>
</organism>
<name>A0A2N3WZW2_9PSEU</name>
<feature type="transmembrane region" description="Helical" evidence="1">
    <location>
        <begin position="39"/>
        <end position="69"/>
    </location>
</feature>
<evidence type="ECO:0000313" key="3">
    <source>
        <dbReference type="Proteomes" id="UP000233750"/>
    </source>
</evidence>
<accession>A0A2N3WZW2</accession>
<dbReference type="EMBL" id="PJMY01000002">
    <property type="protein sequence ID" value="PKV99394.1"/>
    <property type="molecule type" value="Genomic_DNA"/>
</dbReference>
<dbReference type="AlphaFoldDB" id="A0A2N3WZW2"/>
<dbReference type="RefSeq" id="WP_101433982.1">
    <property type="nucleotide sequence ID" value="NZ_PJMY01000002.1"/>
</dbReference>
<keyword evidence="1" id="KW-0812">Transmembrane</keyword>
<comment type="caution">
    <text evidence="2">The sequence shown here is derived from an EMBL/GenBank/DDBJ whole genome shotgun (WGS) entry which is preliminary data.</text>
</comment>
<gene>
    <name evidence="2" type="ORF">ATK30_0361</name>
</gene>
<feature type="transmembrane region" description="Helical" evidence="1">
    <location>
        <begin position="81"/>
        <end position="108"/>
    </location>
</feature>
<evidence type="ECO:0000256" key="1">
    <source>
        <dbReference type="SAM" id="Phobius"/>
    </source>
</evidence>
<proteinExistence type="predicted"/>